<dbReference type="Proteomes" id="UP000568839">
    <property type="component" value="Unassembled WGS sequence"/>
</dbReference>
<comment type="caution">
    <text evidence="1">The sequence shown here is derived from an EMBL/GenBank/DDBJ whole genome shotgun (WGS) entry which is preliminary data.</text>
</comment>
<evidence type="ECO:0000313" key="2">
    <source>
        <dbReference type="Proteomes" id="UP000568839"/>
    </source>
</evidence>
<dbReference type="AlphaFoldDB" id="A0A841PIU5"/>
<dbReference type="EMBL" id="JACHHJ010000001">
    <property type="protein sequence ID" value="MBB6448720.1"/>
    <property type="molecule type" value="Genomic_DNA"/>
</dbReference>
<dbReference type="RefSeq" id="WP_184402673.1">
    <property type="nucleotide sequence ID" value="NZ_JACHHJ010000001.1"/>
</dbReference>
<keyword evidence="2" id="KW-1185">Reference proteome</keyword>
<protein>
    <submittedName>
        <fullName evidence="1">Uncharacterized protein</fullName>
    </submittedName>
</protein>
<gene>
    <name evidence="1" type="ORF">HNR44_000669</name>
</gene>
<organism evidence="1 2">
    <name type="scientific">Geomicrobium halophilum</name>
    <dbReference type="NCBI Taxonomy" id="549000"/>
    <lineage>
        <taxon>Bacteria</taxon>
        <taxon>Bacillati</taxon>
        <taxon>Bacillota</taxon>
        <taxon>Bacilli</taxon>
        <taxon>Bacillales</taxon>
        <taxon>Geomicrobium</taxon>
    </lineage>
</organism>
<sequence length="59" mass="7027">MTDEQEKFYFEWFEKETEDRVDAIVSNKYRGNYDKAARIWVAMAKTLANQGMCKQDVNL</sequence>
<proteinExistence type="predicted"/>
<evidence type="ECO:0000313" key="1">
    <source>
        <dbReference type="EMBL" id="MBB6448720.1"/>
    </source>
</evidence>
<reference evidence="1 2" key="1">
    <citation type="submission" date="2020-08" db="EMBL/GenBank/DDBJ databases">
        <title>Genomic Encyclopedia of Type Strains, Phase IV (KMG-IV): sequencing the most valuable type-strain genomes for metagenomic binning, comparative biology and taxonomic classification.</title>
        <authorList>
            <person name="Goeker M."/>
        </authorList>
    </citation>
    <scope>NUCLEOTIDE SEQUENCE [LARGE SCALE GENOMIC DNA]</scope>
    <source>
        <strain evidence="1 2">DSM 21769</strain>
    </source>
</reference>
<name>A0A841PIU5_9BACL</name>
<accession>A0A841PIU5</accession>